<protein>
    <submittedName>
        <fullName evidence="3">Uncharacterized protein</fullName>
    </submittedName>
</protein>
<dbReference type="AlphaFoldDB" id="A0A0V1I3C0"/>
<dbReference type="Proteomes" id="UP000054815">
    <property type="component" value="Unassembled WGS sequence"/>
</dbReference>
<reference evidence="4 5" key="1">
    <citation type="submission" date="2015-01" db="EMBL/GenBank/DDBJ databases">
        <title>Evolution of Trichinella species and genotypes.</title>
        <authorList>
            <person name="Korhonen P.K."/>
            <person name="Edoardo P."/>
            <person name="Giuseppe L.R."/>
            <person name="Gasser R.B."/>
        </authorList>
    </citation>
    <scope>NUCLEOTIDE SEQUENCE [LARGE SCALE GENOMIC DNA]</scope>
    <source>
        <strain evidence="2">ISS13</strain>
        <strain evidence="1">ISS141</strain>
        <strain evidence="3">ISS588</strain>
    </source>
</reference>
<name>A0A0V1I3C0_TRIPS</name>
<organism evidence="3 5">
    <name type="scientific">Trichinella pseudospiralis</name>
    <name type="common">Parasitic roundworm</name>
    <dbReference type="NCBI Taxonomy" id="6337"/>
    <lineage>
        <taxon>Eukaryota</taxon>
        <taxon>Metazoa</taxon>
        <taxon>Ecdysozoa</taxon>
        <taxon>Nematoda</taxon>
        <taxon>Enoplea</taxon>
        <taxon>Dorylaimia</taxon>
        <taxon>Trichinellida</taxon>
        <taxon>Trichinellidae</taxon>
        <taxon>Trichinella</taxon>
    </lineage>
</organism>
<evidence type="ECO:0000313" key="5">
    <source>
        <dbReference type="Proteomes" id="UP000054805"/>
    </source>
</evidence>
<sequence>MDEWTGGKSESLNSRKRLVTSMKKYLSENAVKSATEMRRYRLLSSRNERLFKYLTKPTRYMPSLIS</sequence>
<keyword evidence="5" id="KW-1185">Reference proteome</keyword>
<evidence type="ECO:0000313" key="3">
    <source>
        <dbReference type="EMBL" id="KRZ17467.1"/>
    </source>
</evidence>
<dbReference type="Proteomes" id="UP000054632">
    <property type="component" value="Unassembled WGS sequence"/>
</dbReference>
<comment type="caution">
    <text evidence="3">The sequence shown here is derived from an EMBL/GenBank/DDBJ whole genome shotgun (WGS) entry which is preliminary data.</text>
</comment>
<proteinExistence type="predicted"/>
<evidence type="ECO:0000313" key="1">
    <source>
        <dbReference type="EMBL" id="KRX91660.1"/>
    </source>
</evidence>
<dbReference type="EMBL" id="JYDS01000293">
    <property type="protein sequence ID" value="KRZ17467.1"/>
    <property type="molecule type" value="Genomic_DNA"/>
</dbReference>
<dbReference type="EMBL" id="JYDU01000131">
    <property type="protein sequence ID" value="KRX91660.1"/>
    <property type="molecule type" value="Genomic_DNA"/>
</dbReference>
<evidence type="ECO:0000313" key="4">
    <source>
        <dbReference type="Proteomes" id="UP000054632"/>
    </source>
</evidence>
<accession>A0A0V1I3C0</accession>
<gene>
    <name evidence="2" type="ORF">T4A_1237</name>
    <name evidence="3" type="ORF">T4B_12075</name>
    <name evidence="1" type="ORF">T4E_1568</name>
</gene>
<evidence type="ECO:0000313" key="2">
    <source>
        <dbReference type="EMBL" id="KRY66658.1"/>
    </source>
</evidence>
<dbReference type="Proteomes" id="UP000054805">
    <property type="component" value="Unassembled WGS sequence"/>
</dbReference>
<dbReference type="EMBL" id="JYDR01000162">
    <property type="protein sequence ID" value="KRY66658.1"/>
    <property type="molecule type" value="Genomic_DNA"/>
</dbReference>